<evidence type="ECO:0000256" key="12">
    <source>
        <dbReference type="ARBA" id="ARBA00034000"/>
    </source>
</evidence>
<evidence type="ECO:0000256" key="8">
    <source>
        <dbReference type="ARBA" id="ARBA00022960"/>
    </source>
</evidence>
<dbReference type="AlphaFoldDB" id="A0A542Z9V9"/>
<keyword evidence="5" id="KW-0328">Glycosyltransferase</keyword>
<evidence type="ECO:0000256" key="6">
    <source>
        <dbReference type="ARBA" id="ARBA00022679"/>
    </source>
</evidence>
<evidence type="ECO:0000256" key="4">
    <source>
        <dbReference type="ARBA" id="ARBA00022670"/>
    </source>
</evidence>
<dbReference type="InterPro" id="IPR050396">
    <property type="entry name" value="Glycosyltr_51/Transpeptidase"/>
</dbReference>
<dbReference type="InterPro" id="IPR001264">
    <property type="entry name" value="Glyco_trans_51"/>
</dbReference>
<dbReference type="Pfam" id="PF03793">
    <property type="entry name" value="PASTA"/>
    <property type="match status" value="1"/>
</dbReference>
<comment type="similarity">
    <text evidence="2">In the N-terminal section; belongs to the glycosyltransferase 51 family.</text>
</comment>
<dbReference type="Gene3D" id="1.10.3810.10">
    <property type="entry name" value="Biosynthetic peptidoglycan transglycosylase-like"/>
    <property type="match status" value="1"/>
</dbReference>
<evidence type="ECO:0000256" key="1">
    <source>
        <dbReference type="ARBA" id="ARBA00007090"/>
    </source>
</evidence>
<evidence type="ECO:0000256" key="3">
    <source>
        <dbReference type="ARBA" id="ARBA00022645"/>
    </source>
</evidence>
<gene>
    <name evidence="16" type="ORF">FB474_3878</name>
</gene>
<keyword evidence="17" id="KW-1185">Reference proteome</keyword>
<organism evidence="16 17">
    <name type="scientific">Oryzihumus leptocrescens</name>
    <dbReference type="NCBI Taxonomy" id="297536"/>
    <lineage>
        <taxon>Bacteria</taxon>
        <taxon>Bacillati</taxon>
        <taxon>Actinomycetota</taxon>
        <taxon>Actinomycetes</taxon>
        <taxon>Micrococcales</taxon>
        <taxon>Intrasporangiaceae</taxon>
        <taxon>Oryzihumus</taxon>
    </lineage>
</organism>
<comment type="caution">
    <text evidence="16">The sequence shown here is derived from an EMBL/GenBank/DDBJ whole genome shotgun (WGS) entry which is preliminary data.</text>
</comment>
<dbReference type="InterPro" id="IPR001460">
    <property type="entry name" value="PCN-bd_Tpept"/>
</dbReference>
<keyword evidence="9" id="KW-0573">Peptidoglycan synthesis</keyword>
<sequence>MLAGMQGRATNLASITSLLGALVATSVVMGLLGAGLVMPLAGATGAAARSGVQAFDSLPGEFKQSPLSQQSRILAADGSLIATPYDENRIVVPLSKVAPIMRQAQVAIEDSRFYEHGGVDLHGIARALISNANGGNTQGASTLTQQYVKITLQENALRNNDKEAAQAAVAKSYQRKLQELKFAVTLEKKLTKDQILEGYLNLVYYGDQAYGVEAASHHYFGIPASKLNLQQAALLAGLVQLPSSTDPVHHPDRALARRNVVLDRMHDLGLITDAQWTQARASKLALKVTQGQSSCAAARPGYNYFCQYVINWLKEQPGLGRTVKERVNAITTGGLTIQTTLDPRIQDNALRQLVSRVPIGNSERVGAAASVVQPGTGQVLAMAQNFNYTGRKGFGTTELNYNVDYKYGRSAGFSFGSTAKMYAVVAALKAGMPVNSTLYAKPATAKIPALFSPGEYTDNCRPAPPGYPVRNDEGSAVGRISLVKAAADSINTAFAGLVAKLGCTHVRDVMTSMGLHRSDTGEPIQNWPAPVTLGSDNTSPLTLAASYATLAARGTYCTPVPVLAVSTWDHKTLPVGKTTCTKPIDANVANGTTEVLTHVLTEGTAAGNELAGGRPAAGKTGTAENNHQSWFAGYTPQLSTAVWVGNVQDADIKNMRALKNMTLAGHFYPIIFGATVAAPTWKAIMDDASAGMPVQQFGGASDKVMFGDQIVVPYVGGLPVDQAIQQIDAAGFNGVKGQAVDSAQPAGTALSTSPGAGSRAVRGSTVVVTYSNGKAPAAPTPSTTATTTTPQPSKSPTPKPPKTTGPPKG</sequence>
<evidence type="ECO:0000256" key="11">
    <source>
        <dbReference type="ARBA" id="ARBA00023316"/>
    </source>
</evidence>
<dbReference type="SMART" id="SM00740">
    <property type="entry name" value="PASTA"/>
    <property type="match status" value="1"/>
</dbReference>
<comment type="catalytic activity">
    <reaction evidence="13">
        <text>[GlcNAc-(1-&gt;4)-Mur2Ac(oyl-L-Ala-gamma-D-Glu-L-Lys-D-Ala-D-Ala)](n)-di-trans,octa-cis-undecaprenyl diphosphate + beta-D-GlcNAc-(1-&gt;4)-Mur2Ac(oyl-L-Ala-gamma-D-Glu-L-Lys-D-Ala-D-Ala)-di-trans,octa-cis-undecaprenyl diphosphate = [GlcNAc-(1-&gt;4)-Mur2Ac(oyl-L-Ala-gamma-D-Glu-L-Lys-D-Ala-D-Ala)](n+1)-di-trans,octa-cis-undecaprenyl diphosphate + di-trans,octa-cis-undecaprenyl diphosphate + H(+)</text>
        <dbReference type="Rhea" id="RHEA:23708"/>
        <dbReference type="Rhea" id="RHEA-COMP:9602"/>
        <dbReference type="Rhea" id="RHEA-COMP:9603"/>
        <dbReference type="ChEBI" id="CHEBI:15378"/>
        <dbReference type="ChEBI" id="CHEBI:58405"/>
        <dbReference type="ChEBI" id="CHEBI:60033"/>
        <dbReference type="ChEBI" id="CHEBI:78435"/>
        <dbReference type="EC" id="2.4.99.28"/>
    </reaction>
</comment>
<feature type="compositionally biased region" description="Low complexity" evidence="14">
    <location>
        <begin position="773"/>
        <end position="792"/>
    </location>
</feature>
<dbReference type="InterPro" id="IPR012338">
    <property type="entry name" value="Beta-lactam/transpept-like"/>
</dbReference>
<dbReference type="InterPro" id="IPR036950">
    <property type="entry name" value="PBP_transglycosylase"/>
</dbReference>
<name>A0A542Z9V9_9MICO</name>
<dbReference type="GO" id="GO:0008955">
    <property type="term" value="F:peptidoglycan glycosyltransferase activity"/>
    <property type="evidence" value="ECO:0007669"/>
    <property type="project" value="UniProtKB-EC"/>
</dbReference>
<dbReference type="PROSITE" id="PS51178">
    <property type="entry name" value="PASTA"/>
    <property type="match status" value="1"/>
</dbReference>
<dbReference type="SUPFAM" id="SSF56601">
    <property type="entry name" value="beta-lactamase/transpeptidase-like"/>
    <property type="match status" value="1"/>
</dbReference>
<dbReference type="SUPFAM" id="SSF53955">
    <property type="entry name" value="Lysozyme-like"/>
    <property type="match status" value="1"/>
</dbReference>
<evidence type="ECO:0000256" key="9">
    <source>
        <dbReference type="ARBA" id="ARBA00022984"/>
    </source>
</evidence>
<comment type="catalytic activity">
    <reaction evidence="12">
        <text>Preferential cleavage: (Ac)2-L-Lys-D-Ala-|-D-Ala. Also transpeptidation of peptidyl-alanyl moieties that are N-acyl substituents of D-alanine.</text>
        <dbReference type="EC" id="3.4.16.4"/>
    </reaction>
</comment>
<dbReference type="Gene3D" id="3.30.10.20">
    <property type="match status" value="1"/>
</dbReference>
<dbReference type="InterPro" id="IPR023346">
    <property type="entry name" value="Lysozyme-like_dom_sf"/>
</dbReference>
<evidence type="ECO:0000256" key="2">
    <source>
        <dbReference type="ARBA" id="ARBA00007739"/>
    </source>
</evidence>
<dbReference type="Proteomes" id="UP000319514">
    <property type="component" value="Unassembled WGS sequence"/>
</dbReference>
<dbReference type="GO" id="GO:0009002">
    <property type="term" value="F:serine-type D-Ala-D-Ala carboxypeptidase activity"/>
    <property type="evidence" value="ECO:0007669"/>
    <property type="project" value="UniProtKB-EC"/>
</dbReference>
<dbReference type="GO" id="GO:0008658">
    <property type="term" value="F:penicillin binding"/>
    <property type="evidence" value="ECO:0007669"/>
    <property type="project" value="InterPro"/>
</dbReference>
<evidence type="ECO:0000256" key="10">
    <source>
        <dbReference type="ARBA" id="ARBA00023268"/>
    </source>
</evidence>
<feature type="compositionally biased region" description="Pro residues" evidence="14">
    <location>
        <begin position="793"/>
        <end position="809"/>
    </location>
</feature>
<dbReference type="GO" id="GO:0006508">
    <property type="term" value="P:proteolysis"/>
    <property type="evidence" value="ECO:0007669"/>
    <property type="project" value="UniProtKB-KW"/>
</dbReference>
<evidence type="ECO:0000256" key="5">
    <source>
        <dbReference type="ARBA" id="ARBA00022676"/>
    </source>
</evidence>
<comment type="similarity">
    <text evidence="1">In the C-terminal section; belongs to the transpeptidase family.</text>
</comment>
<feature type="domain" description="PASTA" evidence="15">
    <location>
        <begin position="707"/>
        <end position="772"/>
    </location>
</feature>
<reference evidence="16 17" key="1">
    <citation type="submission" date="2019-06" db="EMBL/GenBank/DDBJ databases">
        <title>Sequencing the genomes of 1000 actinobacteria strains.</title>
        <authorList>
            <person name="Klenk H.-P."/>
        </authorList>
    </citation>
    <scope>NUCLEOTIDE SEQUENCE [LARGE SCALE GENOMIC DNA]</scope>
    <source>
        <strain evidence="16 17">DSM 18082</strain>
    </source>
</reference>
<protein>
    <submittedName>
        <fullName evidence="16">Membrane peptidoglycan carboxypeptidase</fullName>
    </submittedName>
</protein>
<dbReference type="InterPro" id="IPR005543">
    <property type="entry name" value="PASTA_dom"/>
</dbReference>
<feature type="region of interest" description="Disordered" evidence="14">
    <location>
        <begin position="771"/>
        <end position="809"/>
    </location>
</feature>
<dbReference type="PANTHER" id="PTHR32282">
    <property type="entry name" value="BINDING PROTEIN TRANSPEPTIDASE, PUTATIVE-RELATED"/>
    <property type="match status" value="1"/>
</dbReference>
<evidence type="ECO:0000256" key="14">
    <source>
        <dbReference type="SAM" id="MobiDB-lite"/>
    </source>
</evidence>
<dbReference type="GO" id="GO:0030288">
    <property type="term" value="C:outer membrane-bounded periplasmic space"/>
    <property type="evidence" value="ECO:0007669"/>
    <property type="project" value="TreeGrafter"/>
</dbReference>
<dbReference type="GO" id="GO:0009252">
    <property type="term" value="P:peptidoglycan biosynthetic process"/>
    <property type="evidence" value="ECO:0007669"/>
    <property type="project" value="UniProtKB-KW"/>
</dbReference>
<keyword evidence="7" id="KW-0378">Hydrolase</keyword>
<dbReference type="Pfam" id="PF00905">
    <property type="entry name" value="Transpeptidase"/>
    <property type="match status" value="1"/>
</dbReference>
<keyword evidence="4" id="KW-0645">Protease</keyword>
<keyword evidence="3 16" id="KW-0121">Carboxypeptidase</keyword>
<accession>A0A542Z9V9</accession>
<dbReference type="Pfam" id="PF00912">
    <property type="entry name" value="Transgly"/>
    <property type="match status" value="1"/>
</dbReference>
<evidence type="ECO:0000256" key="7">
    <source>
        <dbReference type="ARBA" id="ARBA00022801"/>
    </source>
</evidence>
<keyword evidence="10" id="KW-0511">Multifunctional enzyme</keyword>
<evidence type="ECO:0000313" key="16">
    <source>
        <dbReference type="EMBL" id="TQL57103.1"/>
    </source>
</evidence>
<dbReference type="FunFam" id="1.10.3810.10:FF:000001">
    <property type="entry name" value="Penicillin-binding protein 1A"/>
    <property type="match status" value="1"/>
</dbReference>
<proteinExistence type="inferred from homology"/>
<dbReference type="Gene3D" id="3.40.710.10">
    <property type="entry name" value="DD-peptidase/beta-lactamase superfamily"/>
    <property type="match status" value="1"/>
</dbReference>
<dbReference type="EMBL" id="VFOQ01000002">
    <property type="protein sequence ID" value="TQL57103.1"/>
    <property type="molecule type" value="Genomic_DNA"/>
</dbReference>
<keyword evidence="8" id="KW-0133">Cell shape</keyword>
<keyword evidence="6" id="KW-0808">Transferase</keyword>
<keyword evidence="11" id="KW-0961">Cell wall biogenesis/degradation</keyword>
<dbReference type="GO" id="GO:0071555">
    <property type="term" value="P:cell wall organization"/>
    <property type="evidence" value="ECO:0007669"/>
    <property type="project" value="UniProtKB-KW"/>
</dbReference>
<dbReference type="PANTHER" id="PTHR32282:SF33">
    <property type="entry name" value="PEPTIDOGLYCAN GLYCOSYLTRANSFERASE"/>
    <property type="match status" value="1"/>
</dbReference>
<evidence type="ECO:0000313" key="17">
    <source>
        <dbReference type="Proteomes" id="UP000319514"/>
    </source>
</evidence>
<dbReference type="GO" id="GO:0008360">
    <property type="term" value="P:regulation of cell shape"/>
    <property type="evidence" value="ECO:0007669"/>
    <property type="project" value="UniProtKB-KW"/>
</dbReference>
<evidence type="ECO:0000259" key="15">
    <source>
        <dbReference type="PROSITE" id="PS51178"/>
    </source>
</evidence>
<evidence type="ECO:0000256" key="13">
    <source>
        <dbReference type="ARBA" id="ARBA00049902"/>
    </source>
</evidence>
<dbReference type="CDD" id="cd06577">
    <property type="entry name" value="PASTA_pknB"/>
    <property type="match status" value="1"/>
</dbReference>